<dbReference type="EMBL" id="RSCE01000002">
    <property type="protein sequence ID" value="RSH85973.1"/>
    <property type="molecule type" value="Genomic_DNA"/>
</dbReference>
<name>A0A427Y4H0_9TREE</name>
<feature type="compositionally biased region" description="Polar residues" evidence="3">
    <location>
        <begin position="368"/>
        <end position="383"/>
    </location>
</feature>
<feature type="domain" description="SAM" evidence="5">
    <location>
        <begin position="18"/>
        <end position="81"/>
    </location>
</feature>
<dbReference type="OrthoDB" id="8883818at2759"/>
<dbReference type="InterPro" id="IPR029071">
    <property type="entry name" value="Ubiquitin-like_domsf"/>
</dbReference>
<dbReference type="AlphaFoldDB" id="A0A427Y4H0"/>
<dbReference type="InterPro" id="IPR001660">
    <property type="entry name" value="SAM"/>
</dbReference>
<gene>
    <name evidence="7" type="primary">STE50</name>
    <name evidence="7" type="ORF">EHS24_004160</name>
</gene>
<feature type="domain" description="SH3" evidence="4">
    <location>
        <begin position="522"/>
        <end position="582"/>
    </location>
</feature>
<dbReference type="SUPFAM" id="SSF50044">
    <property type="entry name" value="SH3-domain"/>
    <property type="match status" value="2"/>
</dbReference>
<accession>A0A427Y4H0</accession>
<dbReference type="STRING" id="105984.A0A427Y4H0"/>
<evidence type="ECO:0000256" key="2">
    <source>
        <dbReference type="PROSITE-ProRule" id="PRU00192"/>
    </source>
</evidence>
<dbReference type="PROSITE" id="PS50105">
    <property type="entry name" value="SAM_DOMAIN"/>
    <property type="match status" value="1"/>
</dbReference>
<dbReference type="PROSITE" id="PS50200">
    <property type="entry name" value="RA"/>
    <property type="match status" value="1"/>
</dbReference>
<protein>
    <submittedName>
        <fullName evidence="7">Protein ste50</fullName>
    </submittedName>
</protein>
<feature type="region of interest" description="Disordered" evidence="3">
    <location>
        <begin position="368"/>
        <end position="406"/>
    </location>
</feature>
<dbReference type="PANTHER" id="PTHR24135:SF28">
    <property type="entry name" value="LD13733P"/>
    <property type="match status" value="1"/>
</dbReference>
<dbReference type="PANTHER" id="PTHR24135">
    <property type="entry name" value="SH3 AND MULTIPLE ANKYRIN REPEAT DOMAINS PROTEIN"/>
    <property type="match status" value="1"/>
</dbReference>
<dbReference type="InterPro" id="IPR036028">
    <property type="entry name" value="SH3-like_dom_sf"/>
</dbReference>
<feature type="region of interest" description="Disordered" evidence="3">
    <location>
        <begin position="600"/>
        <end position="651"/>
    </location>
</feature>
<evidence type="ECO:0000259" key="4">
    <source>
        <dbReference type="PROSITE" id="PS50002"/>
    </source>
</evidence>
<dbReference type="SMART" id="SM00454">
    <property type="entry name" value="SAM"/>
    <property type="match status" value="1"/>
</dbReference>
<keyword evidence="8" id="KW-1185">Reference proteome</keyword>
<dbReference type="InterPro" id="IPR051569">
    <property type="entry name" value="SHANK"/>
</dbReference>
<dbReference type="Pfam" id="PF00018">
    <property type="entry name" value="SH3_1"/>
    <property type="match status" value="1"/>
</dbReference>
<dbReference type="Pfam" id="PF00788">
    <property type="entry name" value="RA"/>
    <property type="match status" value="1"/>
</dbReference>
<proteinExistence type="predicted"/>
<sequence length="651" mass="69965">MTAISPKPSSPGTPITEWDEGAVNTYLVSIGLGGYESVIYEHGITGDVLCALDNESLVDLGMTSLGHRLSVLRAVYELKKEQGIEMGEDDWRPQEEVALEAMAAAASLDKMWNYVLDQQDRLLNLEREHARLLRVLTDAGISAGQTIPTLVEETPGQPQTAVTYRFDDSPSGYNSRNGLRSADIRSHSSDLLTPKPPLLQRNLSSPAMRGQNRLPLTGAPHSGPLPSSPTPPVDPPPPTPAPTASNRDRRVNDAKHEAHSAAKSFRVTMEDPCYKVLPAALKKYKINDDWKMYALFICFGNTERCLSYDEKPLLLFQKLKEGGQRPVFMLRHIRDIKSPIAVAQQKQAVKLGLPPNSDKNLLPTIESTLASPTKATSNGTPPTSGDRPAGRTPGEGTFPELPSPGMRDAMDAPKTPGTLVDKNGQVHKVTYAISIYPYIADRQDEFDVAVGATFVVMSKAKGWWFVQKDPSGTGNIIPEQEKSAWVPAGCLLELTAPVATVSPSSPGKRPGRAPIPPANIMSSSYAGLVLMDYVGKDDNELTLKAEERIRVYKKYCHWSYSIKEETGERGWVPAWFVGKLPNDAQSQATVVAAQAAAQQASSSTTAAPGTTSSVPTPGLSPQAAASAGGAPTTTVSPGLTTGDSSSPGHDE</sequence>
<dbReference type="InterPro" id="IPR001452">
    <property type="entry name" value="SH3_domain"/>
</dbReference>
<feature type="compositionally biased region" description="Low complexity" evidence="3">
    <location>
        <begin position="600"/>
        <end position="636"/>
    </location>
</feature>
<evidence type="ECO:0000259" key="5">
    <source>
        <dbReference type="PROSITE" id="PS50105"/>
    </source>
</evidence>
<dbReference type="Gene3D" id="2.30.30.40">
    <property type="entry name" value="SH3 Domains"/>
    <property type="match status" value="2"/>
</dbReference>
<keyword evidence="1 2" id="KW-0728">SH3 domain</keyword>
<dbReference type="PROSITE" id="PS50002">
    <property type="entry name" value="SH3"/>
    <property type="match status" value="2"/>
</dbReference>
<dbReference type="Pfam" id="PF00536">
    <property type="entry name" value="SAM_1"/>
    <property type="match status" value="1"/>
</dbReference>
<comment type="caution">
    <text evidence="7">The sequence shown here is derived from an EMBL/GenBank/DDBJ whole genome shotgun (WGS) entry which is preliminary data.</text>
</comment>
<dbReference type="GO" id="GO:0007165">
    <property type="term" value="P:signal transduction"/>
    <property type="evidence" value="ECO:0007669"/>
    <property type="project" value="InterPro"/>
</dbReference>
<feature type="domain" description="SH3" evidence="4">
    <location>
        <begin position="427"/>
        <end position="496"/>
    </location>
</feature>
<evidence type="ECO:0000256" key="3">
    <source>
        <dbReference type="SAM" id="MobiDB-lite"/>
    </source>
</evidence>
<feature type="compositionally biased region" description="Pro residues" evidence="3">
    <location>
        <begin position="226"/>
        <end position="241"/>
    </location>
</feature>
<dbReference type="GeneID" id="39588703"/>
<dbReference type="SUPFAM" id="SSF54236">
    <property type="entry name" value="Ubiquitin-like"/>
    <property type="match status" value="1"/>
</dbReference>
<dbReference type="SMART" id="SM00314">
    <property type="entry name" value="RA"/>
    <property type="match status" value="1"/>
</dbReference>
<feature type="region of interest" description="Disordered" evidence="3">
    <location>
        <begin position="152"/>
        <end position="262"/>
    </location>
</feature>
<feature type="compositionally biased region" description="Polar residues" evidence="3">
    <location>
        <begin position="637"/>
        <end position="651"/>
    </location>
</feature>
<evidence type="ECO:0000259" key="6">
    <source>
        <dbReference type="PROSITE" id="PS50200"/>
    </source>
</evidence>
<evidence type="ECO:0000313" key="7">
    <source>
        <dbReference type="EMBL" id="RSH85973.1"/>
    </source>
</evidence>
<feature type="domain" description="Ras-associating" evidence="6">
    <location>
        <begin position="261"/>
        <end position="335"/>
    </location>
</feature>
<dbReference type="Gene3D" id="3.10.20.90">
    <property type="entry name" value="Phosphatidylinositol 3-kinase Catalytic Subunit, Chain A, domain 1"/>
    <property type="match status" value="1"/>
</dbReference>
<dbReference type="InterPro" id="IPR013761">
    <property type="entry name" value="SAM/pointed_sf"/>
</dbReference>
<dbReference type="SMART" id="SM00326">
    <property type="entry name" value="SH3"/>
    <property type="match status" value="2"/>
</dbReference>
<feature type="compositionally biased region" description="Basic and acidic residues" evidence="3">
    <location>
        <begin position="246"/>
        <end position="260"/>
    </location>
</feature>
<dbReference type="SUPFAM" id="SSF47769">
    <property type="entry name" value="SAM/Pointed domain"/>
    <property type="match status" value="1"/>
</dbReference>
<dbReference type="Proteomes" id="UP000279236">
    <property type="component" value="Unassembled WGS sequence"/>
</dbReference>
<dbReference type="InterPro" id="IPR000159">
    <property type="entry name" value="RA_dom"/>
</dbReference>
<evidence type="ECO:0000313" key="8">
    <source>
        <dbReference type="Proteomes" id="UP000279236"/>
    </source>
</evidence>
<dbReference type="RefSeq" id="XP_028478758.1">
    <property type="nucleotide sequence ID" value="XM_028619786.1"/>
</dbReference>
<organism evidence="7 8">
    <name type="scientific">Apiotrichum porosum</name>
    <dbReference type="NCBI Taxonomy" id="105984"/>
    <lineage>
        <taxon>Eukaryota</taxon>
        <taxon>Fungi</taxon>
        <taxon>Dikarya</taxon>
        <taxon>Basidiomycota</taxon>
        <taxon>Agaricomycotina</taxon>
        <taxon>Tremellomycetes</taxon>
        <taxon>Trichosporonales</taxon>
        <taxon>Trichosporonaceae</taxon>
        <taxon>Apiotrichum</taxon>
    </lineage>
</organism>
<dbReference type="CDD" id="cd01786">
    <property type="entry name" value="RA_STE50"/>
    <property type="match status" value="1"/>
</dbReference>
<reference evidence="7 8" key="1">
    <citation type="submission" date="2018-11" db="EMBL/GenBank/DDBJ databases">
        <title>Genome sequence of Apiotrichum porosum DSM 27194.</title>
        <authorList>
            <person name="Aliyu H."/>
            <person name="Gorte O."/>
            <person name="Ochsenreither K."/>
        </authorList>
    </citation>
    <scope>NUCLEOTIDE SEQUENCE [LARGE SCALE GENOMIC DNA]</scope>
    <source>
        <strain evidence="7 8">DSM 27194</strain>
    </source>
</reference>
<evidence type="ECO:0000256" key="1">
    <source>
        <dbReference type="ARBA" id="ARBA00022443"/>
    </source>
</evidence>
<dbReference type="Gene3D" id="1.10.150.50">
    <property type="entry name" value="Transcription Factor, Ets-1"/>
    <property type="match status" value="1"/>
</dbReference>